<proteinExistence type="predicted"/>
<dbReference type="Proteomes" id="UP000321595">
    <property type="component" value="Chromosome"/>
</dbReference>
<accession>A0A5B8XKT5</accession>
<evidence type="ECO:0000313" key="2">
    <source>
        <dbReference type="Proteomes" id="UP000321595"/>
    </source>
</evidence>
<name>A0A5B8XKT5_9DELT</name>
<evidence type="ECO:0000313" key="1">
    <source>
        <dbReference type="EMBL" id="QED26420.1"/>
    </source>
</evidence>
<dbReference type="AlphaFoldDB" id="A0A5B8XKT5"/>
<dbReference type="EMBL" id="CP042467">
    <property type="protein sequence ID" value="QED26420.1"/>
    <property type="molecule type" value="Genomic_DNA"/>
</dbReference>
<sequence>MVSQTIRLSDSGLLGNSEYILYLRSNELGEVATRLMMLLWNIASKVVLLSDSETVTIKVLEGKRSVSKGRVSLENDKLVFLLGVNQIECLLAVILRALANGGVAETPHIHIEVLLKDTPYDLTVFFEHVQPPLSQEEVERLLNR</sequence>
<dbReference type="OrthoDB" id="5532422at2"/>
<dbReference type="RefSeq" id="WP_146957840.1">
    <property type="nucleotide sequence ID" value="NZ_CP042467.1"/>
</dbReference>
<reference evidence="1 2" key="1">
    <citation type="submission" date="2019-08" db="EMBL/GenBank/DDBJ databases">
        <authorList>
            <person name="Liang Q."/>
        </authorList>
    </citation>
    <scope>NUCLEOTIDE SEQUENCE [LARGE SCALE GENOMIC DNA]</scope>
    <source>
        <strain evidence="1 2">V1718</strain>
    </source>
</reference>
<gene>
    <name evidence="1" type="ORF">FRD01_03985</name>
</gene>
<keyword evidence="2" id="KW-1185">Reference proteome</keyword>
<organism evidence="1 2">
    <name type="scientific">Microvenator marinus</name>
    <dbReference type="NCBI Taxonomy" id="2600177"/>
    <lineage>
        <taxon>Bacteria</taxon>
        <taxon>Deltaproteobacteria</taxon>
        <taxon>Bradymonadales</taxon>
        <taxon>Microvenatoraceae</taxon>
        <taxon>Microvenator</taxon>
    </lineage>
</organism>
<protein>
    <submittedName>
        <fullName evidence="1">Uncharacterized protein</fullName>
    </submittedName>
</protein>
<dbReference type="KEGG" id="bbae:FRD01_03985"/>